<evidence type="ECO:0000313" key="5">
    <source>
        <dbReference type="EMBL" id="MBW6401376.1"/>
    </source>
</evidence>
<dbReference type="SMART" id="SM00895">
    <property type="entry name" value="FCD"/>
    <property type="match status" value="1"/>
</dbReference>
<dbReference type="InterPro" id="IPR036390">
    <property type="entry name" value="WH_DNA-bd_sf"/>
</dbReference>
<evidence type="ECO:0000256" key="3">
    <source>
        <dbReference type="ARBA" id="ARBA00023163"/>
    </source>
</evidence>
<dbReference type="PANTHER" id="PTHR43537:SF5">
    <property type="entry name" value="UXU OPERON TRANSCRIPTIONAL REGULATOR"/>
    <property type="match status" value="1"/>
</dbReference>
<evidence type="ECO:0000313" key="6">
    <source>
        <dbReference type="Proteomes" id="UP001196565"/>
    </source>
</evidence>
<keyword evidence="3" id="KW-0804">Transcription</keyword>
<accession>A0ABS7AGE6</accession>
<dbReference type="InterPro" id="IPR008920">
    <property type="entry name" value="TF_FadR/GntR_C"/>
</dbReference>
<reference evidence="5 6" key="1">
    <citation type="submission" date="2021-07" db="EMBL/GenBank/DDBJ databases">
        <authorList>
            <person name="So Y."/>
        </authorList>
    </citation>
    <scope>NUCLEOTIDE SEQUENCE [LARGE SCALE GENOMIC DNA]</scope>
    <source>
        <strain evidence="5 6">HJA6</strain>
    </source>
</reference>
<dbReference type="Gene3D" id="1.20.120.530">
    <property type="entry name" value="GntR ligand-binding domain-like"/>
    <property type="match status" value="1"/>
</dbReference>
<name>A0ABS7AGE6_9PROT</name>
<dbReference type="SUPFAM" id="SSF48008">
    <property type="entry name" value="GntR ligand-binding domain-like"/>
    <property type="match status" value="1"/>
</dbReference>
<protein>
    <submittedName>
        <fullName evidence="5">FCD domain-containing protein</fullName>
    </submittedName>
</protein>
<dbReference type="RefSeq" id="WP_219765998.1">
    <property type="nucleotide sequence ID" value="NZ_JAHYBZ010000011.1"/>
</dbReference>
<proteinExistence type="predicted"/>
<dbReference type="PANTHER" id="PTHR43537">
    <property type="entry name" value="TRANSCRIPTIONAL REGULATOR, GNTR FAMILY"/>
    <property type="match status" value="1"/>
</dbReference>
<keyword evidence="2" id="KW-0238">DNA-binding</keyword>
<dbReference type="Proteomes" id="UP001196565">
    <property type="component" value="Unassembled WGS sequence"/>
</dbReference>
<dbReference type="Pfam" id="PF07729">
    <property type="entry name" value="FCD"/>
    <property type="match status" value="1"/>
</dbReference>
<dbReference type="PROSITE" id="PS50949">
    <property type="entry name" value="HTH_GNTR"/>
    <property type="match status" value="1"/>
</dbReference>
<dbReference type="EMBL" id="JAHYBZ010000011">
    <property type="protein sequence ID" value="MBW6401376.1"/>
    <property type="molecule type" value="Genomic_DNA"/>
</dbReference>
<dbReference type="Gene3D" id="1.10.10.10">
    <property type="entry name" value="Winged helix-like DNA-binding domain superfamily/Winged helix DNA-binding domain"/>
    <property type="match status" value="1"/>
</dbReference>
<dbReference type="InterPro" id="IPR011711">
    <property type="entry name" value="GntR_C"/>
</dbReference>
<organism evidence="5 6">
    <name type="scientific">Roseomonas alba</name>
    <dbReference type="NCBI Taxonomy" id="2846776"/>
    <lineage>
        <taxon>Bacteria</taxon>
        <taxon>Pseudomonadati</taxon>
        <taxon>Pseudomonadota</taxon>
        <taxon>Alphaproteobacteria</taxon>
        <taxon>Acetobacterales</taxon>
        <taxon>Roseomonadaceae</taxon>
        <taxon>Roseomonas</taxon>
    </lineage>
</organism>
<dbReference type="Pfam" id="PF00392">
    <property type="entry name" value="GntR"/>
    <property type="match status" value="1"/>
</dbReference>
<keyword evidence="6" id="KW-1185">Reference proteome</keyword>
<feature type="domain" description="HTH gntR-type" evidence="4">
    <location>
        <begin position="1"/>
        <end position="62"/>
    </location>
</feature>
<keyword evidence="1" id="KW-0805">Transcription regulation</keyword>
<evidence type="ECO:0000256" key="2">
    <source>
        <dbReference type="ARBA" id="ARBA00023125"/>
    </source>
</evidence>
<evidence type="ECO:0000259" key="4">
    <source>
        <dbReference type="PROSITE" id="PS50949"/>
    </source>
</evidence>
<sequence>MNSVVDFIRRNGLHDGDRLPPERELAEALGISRRALREQLTELELAGQLWRERRIGTVLGRRRAATMPGIDRKLMRASPDEILESRLTMEPAIAALAATKATEADLARIGNCMRRTAEVSGDELWVQWDGAFHLAIAEATRNDVLVALTAAFNAARATTRWRSMRVAAITPEKRRRSVAHHRAILDALLGRRPEEAMQAMQHHLLGVRSNLAD</sequence>
<evidence type="ECO:0000256" key="1">
    <source>
        <dbReference type="ARBA" id="ARBA00023015"/>
    </source>
</evidence>
<dbReference type="SUPFAM" id="SSF46785">
    <property type="entry name" value="Winged helix' DNA-binding domain"/>
    <property type="match status" value="1"/>
</dbReference>
<dbReference type="InterPro" id="IPR036388">
    <property type="entry name" value="WH-like_DNA-bd_sf"/>
</dbReference>
<dbReference type="PRINTS" id="PR00035">
    <property type="entry name" value="HTHGNTR"/>
</dbReference>
<comment type="caution">
    <text evidence="5">The sequence shown here is derived from an EMBL/GenBank/DDBJ whole genome shotgun (WGS) entry which is preliminary data.</text>
</comment>
<dbReference type="InterPro" id="IPR000524">
    <property type="entry name" value="Tscrpt_reg_HTH_GntR"/>
</dbReference>
<gene>
    <name evidence="5" type="ORF">KPL78_26220</name>
</gene>
<dbReference type="SMART" id="SM00345">
    <property type="entry name" value="HTH_GNTR"/>
    <property type="match status" value="1"/>
</dbReference>